<comment type="caution">
    <text evidence="6">The sequence shown here is derived from an EMBL/GenBank/DDBJ whole genome shotgun (WGS) entry which is preliminary data.</text>
</comment>
<dbReference type="Gene3D" id="3.40.50.300">
    <property type="entry name" value="P-loop containing nucleotide triphosphate hydrolases"/>
    <property type="match status" value="2"/>
</dbReference>
<dbReference type="CDD" id="cd03215">
    <property type="entry name" value="ABC_Carb_Monos_II"/>
    <property type="match status" value="1"/>
</dbReference>
<evidence type="ECO:0000256" key="4">
    <source>
        <dbReference type="ARBA" id="ARBA00022840"/>
    </source>
</evidence>
<evidence type="ECO:0000256" key="1">
    <source>
        <dbReference type="ARBA" id="ARBA00022448"/>
    </source>
</evidence>
<organism evidence="6 7">
    <name type="scientific">Alicyclobacillus mali</name>
    <name type="common">ex Roth et al. 2021</name>
    <dbReference type="NCBI Taxonomy" id="1123961"/>
    <lineage>
        <taxon>Bacteria</taxon>
        <taxon>Bacillati</taxon>
        <taxon>Bacillota</taxon>
        <taxon>Bacilli</taxon>
        <taxon>Bacillales</taxon>
        <taxon>Alicyclobacillaceae</taxon>
        <taxon>Alicyclobacillus</taxon>
    </lineage>
</organism>
<evidence type="ECO:0000259" key="5">
    <source>
        <dbReference type="PROSITE" id="PS50893"/>
    </source>
</evidence>
<dbReference type="InterPro" id="IPR003593">
    <property type="entry name" value="AAA+_ATPase"/>
</dbReference>
<sequence>MEDILRVEGVSKEFPGVKALDGARFNLRKSEVHVLLGENGAGKSTLMNIIGGVYRPDEGQMWLRGQPYRPQSALDALRAGVAVIHQELQLCPQQSVVENVFLGDERRRAGWLCKREMEEEAENLLAELGLQVDPRAPVGELGIAAQQLVEIAKMVRRNPDVLVMDEPTASLSEREVDRLFDIIQRLKQGGMSVIYISHRLNEIPRIGDRVTVMRDGRTIDTLDVKTSDRNQWIQLMVGRELRQLAFETVERGEPVLSVKGLTRKGVFRDVTFDVHRGEIVAIAGMVGSGRTEVLRAIFGVDPVDEGEVWVRGRRTHIRGPADAIRLGFGFLPEDRKAQGLVLEQAIAHNVALASYARLGGPVWYRGRRTEALANSYGQRLRIKMSRSSERVAALSGGNQQKVMLARWLAAESEILMIDEPTRGVDVAAKFEIYQLLHDLRRKGLAILMVSSELPEVLTLADRVLVMREGEVVAHLCRDEASEEVIAQWAMAGSRR</sequence>
<dbReference type="RefSeq" id="WP_195868334.1">
    <property type="nucleotide sequence ID" value="NZ_JADPKZ010000048.1"/>
</dbReference>
<evidence type="ECO:0000256" key="3">
    <source>
        <dbReference type="ARBA" id="ARBA00022741"/>
    </source>
</evidence>
<dbReference type="PANTHER" id="PTHR43790:SF9">
    <property type="entry name" value="GALACTOFURANOSE TRANSPORTER ATP-BINDING PROTEIN YTFR"/>
    <property type="match status" value="1"/>
</dbReference>
<dbReference type="InterPro" id="IPR050107">
    <property type="entry name" value="ABC_carbohydrate_import_ATPase"/>
</dbReference>
<gene>
    <name evidence="6" type="ORF">IW967_14280</name>
</gene>
<feature type="domain" description="ABC transporter" evidence="5">
    <location>
        <begin position="244"/>
        <end position="493"/>
    </location>
</feature>
<dbReference type="InterPro" id="IPR017871">
    <property type="entry name" value="ABC_transporter-like_CS"/>
</dbReference>
<feature type="domain" description="ABC transporter" evidence="5">
    <location>
        <begin position="5"/>
        <end position="240"/>
    </location>
</feature>
<accession>A0ABS0F6U6</accession>
<keyword evidence="7" id="KW-1185">Reference proteome</keyword>
<proteinExistence type="predicted"/>
<dbReference type="SMART" id="SM00382">
    <property type="entry name" value="AAA"/>
    <property type="match status" value="2"/>
</dbReference>
<dbReference type="InterPro" id="IPR027417">
    <property type="entry name" value="P-loop_NTPase"/>
</dbReference>
<evidence type="ECO:0000256" key="2">
    <source>
        <dbReference type="ARBA" id="ARBA00022737"/>
    </source>
</evidence>
<evidence type="ECO:0000313" key="7">
    <source>
        <dbReference type="Proteomes" id="UP000642910"/>
    </source>
</evidence>
<keyword evidence="4 6" id="KW-0067">ATP-binding</keyword>
<keyword evidence="2" id="KW-0677">Repeat</keyword>
<protein>
    <submittedName>
        <fullName evidence="6">Sugar ABC transporter ATP-binding protein</fullName>
    </submittedName>
</protein>
<dbReference type="Pfam" id="PF00005">
    <property type="entry name" value="ABC_tran"/>
    <property type="match status" value="2"/>
</dbReference>
<dbReference type="CDD" id="cd03216">
    <property type="entry name" value="ABC_Carb_Monos_I"/>
    <property type="match status" value="1"/>
</dbReference>
<dbReference type="EMBL" id="JADPKZ010000048">
    <property type="protein sequence ID" value="MBF8379015.1"/>
    <property type="molecule type" value="Genomic_DNA"/>
</dbReference>
<dbReference type="PANTHER" id="PTHR43790">
    <property type="entry name" value="CARBOHYDRATE TRANSPORT ATP-BINDING PROTEIN MG119-RELATED"/>
    <property type="match status" value="1"/>
</dbReference>
<dbReference type="PROSITE" id="PS50893">
    <property type="entry name" value="ABC_TRANSPORTER_2"/>
    <property type="match status" value="2"/>
</dbReference>
<evidence type="ECO:0000313" key="6">
    <source>
        <dbReference type="EMBL" id="MBF8379015.1"/>
    </source>
</evidence>
<dbReference type="InterPro" id="IPR003439">
    <property type="entry name" value="ABC_transporter-like_ATP-bd"/>
</dbReference>
<keyword evidence="1" id="KW-0813">Transport</keyword>
<name>A0ABS0F6U6_9BACL</name>
<dbReference type="GO" id="GO:0005524">
    <property type="term" value="F:ATP binding"/>
    <property type="evidence" value="ECO:0007669"/>
    <property type="project" value="UniProtKB-KW"/>
</dbReference>
<keyword evidence="3" id="KW-0547">Nucleotide-binding</keyword>
<dbReference type="Proteomes" id="UP000642910">
    <property type="component" value="Unassembled WGS sequence"/>
</dbReference>
<dbReference type="SUPFAM" id="SSF52540">
    <property type="entry name" value="P-loop containing nucleoside triphosphate hydrolases"/>
    <property type="match status" value="2"/>
</dbReference>
<reference evidence="6 7" key="1">
    <citation type="submission" date="2020-11" db="EMBL/GenBank/DDBJ databases">
        <title>Genomic insight of Alicyclobacillus mali FL 18 reveals a new arsenic-resistant strain, with potential in environmental biotechnology.</title>
        <authorList>
            <person name="Fiorentino G."/>
            <person name="Gallo G."/>
            <person name="Aulitto M."/>
        </authorList>
    </citation>
    <scope>NUCLEOTIDE SEQUENCE [LARGE SCALE GENOMIC DNA]</scope>
    <source>
        <strain evidence="6 7">FL 18</strain>
    </source>
</reference>
<dbReference type="PROSITE" id="PS00211">
    <property type="entry name" value="ABC_TRANSPORTER_1"/>
    <property type="match status" value="1"/>
</dbReference>